<dbReference type="Gene3D" id="1.25.10.10">
    <property type="entry name" value="Leucine-rich Repeat Variant"/>
    <property type="match status" value="2"/>
</dbReference>
<evidence type="ECO:0008006" key="3">
    <source>
        <dbReference type="Google" id="ProtNLM"/>
    </source>
</evidence>
<name>A0ABV6XZ94_9ACTN</name>
<organism evidence="1 2">
    <name type="scientific">Streptacidiphilus jeojiensis</name>
    <dbReference type="NCBI Taxonomy" id="3229225"/>
    <lineage>
        <taxon>Bacteria</taxon>
        <taxon>Bacillati</taxon>
        <taxon>Actinomycetota</taxon>
        <taxon>Actinomycetes</taxon>
        <taxon>Kitasatosporales</taxon>
        <taxon>Streptomycetaceae</taxon>
        <taxon>Streptacidiphilus</taxon>
    </lineage>
</organism>
<dbReference type="InterPro" id="IPR016024">
    <property type="entry name" value="ARM-type_fold"/>
</dbReference>
<protein>
    <recommendedName>
        <fullName evidence="3">HEAT repeat domain-containing protein</fullName>
    </recommendedName>
</protein>
<gene>
    <name evidence="1" type="ORF">ABUW04_35630</name>
</gene>
<proteinExistence type="predicted"/>
<comment type="caution">
    <text evidence="1">The sequence shown here is derived from an EMBL/GenBank/DDBJ whole genome shotgun (WGS) entry which is preliminary data.</text>
</comment>
<dbReference type="EMBL" id="JBEUKS010000018">
    <property type="protein sequence ID" value="MFC1443581.1"/>
    <property type="molecule type" value="Genomic_DNA"/>
</dbReference>
<dbReference type="SUPFAM" id="SSF48371">
    <property type="entry name" value="ARM repeat"/>
    <property type="match status" value="1"/>
</dbReference>
<dbReference type="Proteomes" id="UP001592581">
    <property type="component" value="Unassembled WGS sequence"/>
</dbReference>
<dbReference type="RefSeq" id="WP_380568530.1">
    <property type="nucleotide sequence ID" value="NZ_JBEUKS010000018.1"/>
</dbReference>
<dbReference type="InterPro" id="IPR011989">
    <property type="entry name" value="ARM-like"/>
</dbReference>
<evidence type="ECO:0000313" key="1">
    <source>
        <dbReference type="EMBL" id="MFC1443581.1"/>
    </source>
</evidence>
<evidence type="ECO:0000313" key="2">
    <source>
        <dbReference type="Proteomes" id="UP001592581"/>
    </source>
</evidence>
<reference evidence="1 2" key="1">
    <citation type="submission" date="2024-06" db="EMBL/GenBank/DDBJ databases">
        <authorList>
            <person name="Lee S.D."/>
        </authorList>
    </citation>
    <scope>NUCLEOTIDE SEQUENCE [LARGE SCALE GENOMIC DNA]</scope>
    <source>
        <strain evidence="1 2">N1-10</strain>
    </source>
</reference>
<accession>A0ABV6XZ94</accession>
<keyword evidence="2" id="KW-1185">Reference proteome</keyword>
<sequence length="620" mass="66472">MRPPAELDEVQWQALNHAYGSAEDLPALVRALYQGDEEIIDEAIYELHGNIWHQGTVYEASAPAVPFLAHAAIHVSGRRAELLMLLAVLADHEPKHVDGPRWPDSSVGAVCAELCRVLPELLVCLGAPERGVRRAVLRVVAAVGDLLSEEQRAVIAEQVAALYVDDHVPAVRADAVVCLEQLGRGPDGLADLLPEVRLAAAVLAAERSQPPYSPALVEVMAQDGAEPDPGDDDLPWSGLRTLDDRLTRLLREDPHAGLTVAARWISAGDLGTRGSWLAEEIVETWRDQEPDVLDLLQTALPQQREARAIAGRLRAIGHWIELVPEPGAGIRDTLHRFANDEDEETTASALLALVCSRDARAPRLVLCRPTARLLGAAARHFPEDGELLIPAIRRELAAGATGNDGIALVQSLAHFGAAARQAQPELVDCLRTRRAAIVAARLLGTNGSATPETIDLLREATQSADLSLRSTAAVAHYQLTGETHLALSTFEGLLSGVGPVHWYLGALEPLGAAATPLLPLIEPMLEGGDWTRMAAAEAHYWITGTPNRAVPVLSELVGASPVGLRALKALAATGVLPEDLRPTLRGFAFSPRRLLTDTPVSGQGHADEELRMLARSLLST</sequence>